<reference evidence="3" key="1">
    <citation type="submission" date="2023-07" db="EMBL/GenBank/DDBJ databases">
        <title>Chromosome-level Genome Assembly of Striped Snakehead (Channa striata).</title>
        <authorList>
            <person name="Liu H."/>
        </authorList>
    </citation>
    <scope>NUCLEOTIDE SEQUENCE</scope>
    <source>
        <strain evidence="3">Gz</strain>
        <tissue evidence="3">Muscle</tissue>
    </source>
</reference>
<protein>
    <recommendedName>
        <fullName evidence="5">G0/G1 switch protein 2</fullName>
    </recommendedName>
</protein>
<dbReference type="Pfam" id="PF15103">
    <property type="entry name" value="G0-G1_switch_2"/>
    <property type="match status" value="1"/>
</dbReference>
<accession>A0AA88IQB3</accession>
<feature type="compositionally biased region" description="Acidic residues" evidence="1">
    <location>
        <begin position="110"/>
        <end position="119"/>
    </location>
</feature>
<dbReference type="PANTHER" id="PTHR15570">
    <property type="entry name" value="G0/G1 SWITCH PROTEIN 2"/>
    <property type="match status" value="1"/>
</dbReference>
<evidence type="ECO:0000256" key="2">
    <source>
        <dbReference type="SAM" id="Phobius"/>
    </source>
</evidence>
<comment type="caution">
    <text evidence="3">The sequence shown here is derived from an EMBL/GenBank/DDBJ whole genome shotgun (WGS) entry which is preliminary data.</text>
</comment>
<keyword evidence="2" id="KW-0812">Transmembrane</keyword>
<evidence type="ECO:0000313" key="3">
    <source>
        <dbReference type="EMBL" id="KAK2821041.1"/>
    </source>
</evidence>
<feature type="transmembrane region" description="Helical" evidence="2">
    <location>
        <begin position="42"/>
        <end position="63"/>
    </location>
</feature>
<dbReference type="InterPro" id="IPR016821">
    <property type="entry name" value="G0S2"/>
</dbReference>
<keyword evidence="4" id="KW-1185">Reference proteome</keyword>
<evidence type="ECO:0008006" key="5">
    <source>
        <dbReference type="Google" id="ProtNLM"/>
    </source>
</evidence>
<keyword evidence="2" id="KW-1133">Transmembrane helix</keyword>
<evidence type="ECO:0000256" key="1">
    <source>
        <dbReference type="SAM" id="MobiDB-lite"/>
    </source>
</evidence>
<name>A0AA88IQB3_CHASR</name>
<keyword evidence="2" id="KW-0472">Membrane</keyword>
<dbReference type="Proteomes" id="UP001187415">
    <property type="component" value="Unassembled WGS sequence"/>
</dbReference>
<gene>
    <name evidence="3" type="ORF">Q5P01_024000</name>
</gene>
<proteinExistence type="predicted"/>
<dbReference type="AlphaFoldDB" id="A0AA88IQB3"/>
<sequence length="152" mass="16830">MLGPRKRTNHSLHHTLYSIDMDGMQELIPFAKEMLSQKPSRGLLKVYLVGSLFAVLGTVIGLVETVCHPFSSGESMDAEMLLLLAQEQRTVETEAQRIVGGQKVAVKEQDQEEEEEEEGEITHANGAATQSTTLSKDRRLSQRSVANRLHAS</sequence>
<dbReference type="EMBL" id="JAUPFM010000019">
    <property type="protein sequence ID" value="KAK2821041.1"/>
    <property type="molecule type" value="Genomic_DNA"/>
</dbReference>
<organism evidence="3 4">
    <name type="scientific">Channa striata</name>
    <name type="common">Snakehead murrel</name>
    <name type="synonym">Ophicephalus striatus</name>
    <dbReference type="NCBI Taxonomy" id="64152"/>
    <lineage>
        <taxon>Eukaryota</taxon>
        <taxon>Metazoa</taxon>
        <taxon>Chordata</taxon>
        <taxon>Craniata</taxon>
        <taxon>Vertebrata</taxon>
        <taxon>Euteleostomi</taxon>
        <taxon>Actinopterygii</taxon>
        <taxon>Neopterygii</taxon>
        <taxon>Teleostei</taxon>
        <taxon>Neoteleostei</taxon>
        <taxon>Acanthomorphata</taxon>
        <taxon>Anabantaria</taxon>
        <taxon>Anabantiformes</taxon>
        <taxon>Channoidei</taxon>
        <taxon>Channidae</taxon>
        <taxon>Channa</taxon>
    </lineage>
</organism>
<evidence type="ECO:0000313" key="4">
    <source>
        <dbReference type="Proteomes" id="UP001187415"/>
    </source>
</evidence>
<feature type="region of interest" description="Disordered" evidence="1">
    <location>
        <begin position="103"/>
        <end position="152"/>
    </location>
</feature>
<dbReference type="PANTHER" id="PTHR15570:SF2">
    <property type="entry name" value="G0_G1 SWITCH PROTEIN 2"/>
    <property type="match status" value="1"/>
</dbReference>